<comment type="caution">
    <text evidence="2">The sequence shown here is derived from an EMBL/GenBank/DDBJ whole genome shotgun (WGS) entry which is preliminary data.</text>
</comment>
<dbReference type="Proteomes" id="UP000640052">
    <property type="component" value="Unassembled WGS sequence"/>
</dbReference>
<accession>A0A919QLA4</accession>
<dbReference type="EMBL" id="BOOA01000079">
    <property type="protein sequence ID" value="GIH28375.1"/>
    <property type="molecule type" value="Genomic_DNA"/>
</dbReference>
<sequence>MFWWWAAVGLAAWPFLRVPLDDYLAPKTRRFAYGFCGPMEPAYPDWQYAIGDVAEDMGVTLYLTAPLLLLMLALALREHGPESHLRAARWAFVVVLLAEPLFRLEEVLTPSPLEECLGLRTDPDYLALALEHALSAPVAILVAGAVAIRACPTWSLLAALVAVLVGFAAVPVVADRVSQIYLGPALTADGTHRYTLLSSYARMTNWSDGSSGLYVLDLAKGDIVDSVTLPEKFGAYTAVAQGREPGHYLAAATSPRGRVSQIFRLTVDDKGAAMLREPVSPRLDGIVVALDVSPEGRVAYGRAVDKSDKYSYFTGVLAPDEEWPSETPHGLAWTSPTTLVLPYGTIGGGVMTPAGPSPSWKNSLDVTNGEPGKFPLDSQTSGGIALMLPDGRFLMEDNTVIGSPATIRVHQGVRAVATAFTAPNEKILSMSMDATGTALLVGLDNQTPYDEQPSDNDFQIVRLDLRPLLSSPDARGDLRLPSQVVWRGPQPPAALAW</sequence>
<evidence type="ECO:0000313" key="2">
    <source>
        <dbReference type="EMBL" id="GIH28375.1"/>
    </source>
</evidence>
<organism evidence="2 3">
    <name type="scientific">Acrocarpospora phusangensis</name>
    <dbReference type="NCBI Taxonomy" id="1070424"/>
    <lineage>
        <taxon>Bacteria</taxon>
        <taxon>Bacillati</taxon>
        <taxon>Actinomycetota</taxon>
        <taxon>Actinomycetes</taxon>
        <taxon>Streptosporangiales</taxon>
        <taxon>Streptosporangiaceae</taxon>
        <taxon>Acrocarpospora</taxon>
    </lineage>
</organism>
<feature type="transmembrane region" description="Helical" evidence="1">
    <location>
        <begin position="154"/>
        <end position="174"/>
    </location>
</feature>
<dbReference type="AlphaFoldDB" id="A0A919QLA4"/>
<gene>
    <name evidence="2" type="ORF">Aph01nite_66850</name>
</gene>
<protein>
    <submittedName>
        <fullName evidence="2">Uncharacterized protein</fullName>
    </submittedName>
</protein>
<keyword evidence="1" id="KW-0472">Membrane</keyword>
<name>A0A919QLA4_9ACTN</name>
<reference evidence="2" key="1">
    <citation type="submission" date="2021-01" db="EMBL/GenBank/DDBJ databases">
        <title>Whole genome shotgun sequence of Acrocarpospora phusangensis NBRC 108782.</title>
        <authorList>
            <person name="Komaki H."/>
            <person name="Tamura T."/>
        </authorList>
    </citation>
    <scope>NUCLEOTIDE SEQUENCE</scope>
    <source>
        <strain evidence="2">NBRC 108782</strain>
    </source>
</reference>
<evidence type="ECO:0000313" key="3">
    <source>
        <dbReference type="Proteomes" id="UP000640052"/>
    </source>
</evidence>
<keyword evidence="3" id="KW-1185">Reference proteome</keyword>
<keyword evidence="1" id="KW-1133">Transmembrane helix</keyword>
<dbReference type="RefSeq" id="WP_204044990.1">
    <property type="nucleotide sequence ID" value="NZ_BOOA01000079.1"/>
</dbReference>
<evidence type="ECO:0000256" key="1">
    <source>
        <dbReference type="SAM" id="Phobius"/>
    </source>
</evidence>
<keyword evidence="1" id="KW-0812">Transmembrane</keyword>
<feature type="transmembrane region" description="Helical" evidence="1">
    <location>
        <begin position="59"/>
        <end position="76"/>
    </location>
</feature>
<proteinExistence type="predicted"/>